<keyword evidence="3" id="KW-0808">Transferase</keyword>
<dbReference type="EC" id="2.7.7.7" evidence="2"/>
<dbReference type="EMBL" id="KQ982887">
    <property type="protein sequence ID" value="KYQ49645.1"/>
    <property type="molecule type" value="Genomic_DNA"/>
</dbReference>
<evidence type="ECO:0000313" key="10">
    <source>
        <dbReference type="EMBL" id="KYQ49645.1"/>
    </source>
</evidence>
<evidence type="ECO:0000259" key="9">
    <source>
        <dbReference type="Pfam" id="PF03175"/>
    </source>
</evidence>
<evidence type="ECO:0000256" key="1">
    <source>
        <dbReference type="ARBA" id="ARBA00005755"/>
    </source>
</evidence>
<dbReference type="GO" id="GO:0000166">
    <property type="term" value="F:nucleotide binding"/>
    <property type="evidence" value="ECO:0007669"/>
    <property type="project" value="InterPro"/>
</dbReference>
<proteinExistence type="inferred from homology"/>
<dbReference type="PANTHER" id="PTHR33568:SF3">
    <property type="entry name" value="DNA-DIRECTED DNA POLYMERASE"/>
    <property type="match status" value="1"/>
</dbReference>
<keyword evidence="7" id="KW-0238">DNA-binding</keyword>
<evidence type="ECO:0000256" key="4">
    <source>
        <dbReference type="ARBA" id="ARBA00022695"/>
    </source>
</evidence>
<organism evidence="10 11">
    <name type="scientific">Mycetomoellerius zeteki</name>
    <dbReference type="NCBI Taxonomy" id="64791"/>
    <lineage>
        <taxon>Eukaryota</taxon>
        <taxon>Metazoa</taxon>
        <taxon>Ecdysozoa</taxon>
        <taxon>Arthropoda</taxon>
        <taxon>Hexapoda</taxon>
        <taxon>Insecta</taxon>
        <taxon>Pterygota</taxon>
        <taxon>Neoptera</taxon>
        <taxon>Endopterygota</taxon>
        <taxon>Hymenoptera</taxon>
        <taxon>Apocrita</taxon>
        <taxon>Aculeata</taxon>
        <taxon>Formicoidea</taxon>
        <taxon>Formicidae</taxon>
        <taxon>Myrmicinae</taxon>
        <taxon>Mycetomoellerius</taxon>
    </lineage>
</organism>
<evidence type="ECO:0000256" key="5">
    <source>
        <dbReference type="ARBA" id="ARBA00022705"/>
    </source>
</evidence>
<comment type="similarity">
    <text evidence="1">Belongs to the DNA polymerase type-B family.</text>
</comment>
<dbReference type="InterPro" id="IPR023211">
    <property type="entry name" value="DNA_pol_palm_dom_sf"/>
</dbReference>
<keyword evidence="4" id="KW-0548">Nucleotidyltransferase</keyword>
<dbReference type="AlphaFoldDB" id="A0A151WPM8"/>
<dbReference type="InterPro" id="IPR004868">
    <property type="entry name" value="DNA-dir_DNA_pol_B_mt/vir"/>
</dbReference>
<dbReference type="SUPFAM" id="SSF56672">
    <property type="entry name" value="DNA/RNA polymerases"/>
    <property type="match status" value="1"/>
</dbReference>
<comment type="catalytic activity">
    <reaction evidence="8">
        <text>DNA(n) + a 2'-deoxyribonucleoside 5'-triphosphate = DNA(n+1) + diphosphate</text>
        <dbReference type="Rhea" id="RHEA:22508"/>
        <dbReference type="Rhea" id="RHEA-COMP:17339"/>
        <dbReference type="Rhea" id="RHEA-COMP:17340"/>
        <dbReference type="ChEBI" id="CHEBI:33019"/>
        <dbReference type="ChEBI" id="CHEBI:61560"/>
        <dbReference type="ChEBI" id="CHEBI:173112"/>
        <dbReference type="EC" id="2.7.7.7"/>
    </reaction>
</comment>
<dbReference type="GO" id="GO:0003887">
    <property type="term" value="F:DNA-directed DNA polymerase activity"/>
    <property type="evidence" value="ECO:0007669"/>
    <property type="project" value="UniProtKB-KW"/>
</dbReference>
<reference evidence="10 11" key="1">
    <citation type="submission" date="2015-09" db="EMBL/GenBank/DDBJ databases">
        <title>Trachymyrmex zeteki WGS genome.</title>
        <authorList>
            <person name="Nygaard S."/>
            <person name="Hu H."/>
            <person name="Boomsma J."/>
            <person name="Zhang G."/>
        </authorList>
    </citation>
    <scope>NUCLEOTIDE SEQUENCE [LARGE SCALE GENOMIC DNA]</scope>
    <source>
        <strain evidence="10">Tzet28-1</strain>
        <tissue evidence="10">Whole body</tissue>
    </source>
</reference>
<dbReference type="Pfam" id="PF03175">
    <property type="entry name" value="DNA_pol_B_2"/>
    <property type="match status" value="1"/>
</dbReference>
<dbReference type="Gene3D" id="3.90.1600.10">
    <property type="entry name" value="Palm domain of DNA polymerase"/>
    <property type="match status" value="1"/>
</dbReference>
<dbReference type="GO" id="GO:0006260">
    <property type="term" value="P:DNA replication"/>
    <property type="evidence" value="ECO:0007669"/>
    <property type="project" value="UniProtKB-KW"/>
</dbReference>
<dbReference type="InterPro" id="IPR043502">
    <property type="entry name" value="DNA/RNA_pol_sf"/>
</dbReference>
<sequence>MRNFLENVPIIKNSPLDSRDAFFGGRTGNIATRCEVVGTEKIRYVDVCSLYPYVLKTGTFPIGHPIFYEQELARIEKNLQEEQFIIARVIKSRGRGTNKQLLVM</sequence>
<dbReference type="GO" id="GO:0003677">
    <property type="term" value="F:DNA binding"/>
    <property type="evidence" value="ECO:0007669"/>
    <property type="project" value="UniProtKB-KW"/>
</dbReference>
<evidence type="ECO:0000256" key="6">
    <source>
        <dbReference type="ARBA" id="ARBA00022932"/>
    </source>
</evidence>
<keyword evidence="11" id="KW-1185">Reference proteome</keyword>
<keyword evidence="6" id="KW-0239">DNA-directed DNA polymerase</keyword>
<evidence type="ECO:0000256" key="8">
    <source>
        <dbReference type="ARBA" id="ARBA00049244"/>
    </source>
</evidence>
<evidence type="ECO:0000256" key="2">
    <source>
        <dbReference type="ARBA" id="ARBA00012417"/>
    </source>
</evidence>
<dbReference type="Proteomes" id="UP000075809">
    <property type="component" value="Unassembled WGS sequence"/>
</dbReference>
<feature type="domain" description="DNA-directed DNA polymerase family B mitochondria/virus" evidence="9">
    <location>
        <begin position="19"/>
        <end position="91"/>
    </location>
</feature>
<evidence type="ECO:0000256" key="3">
    <source>
        <dbReference type="ARBA" id="ARBA00022679"/>
    </source>
</evidence>
<dbReference type="PANTHER" id="PTHR33568">
    <property type="entry name" value="DNA POLYMERASE"/>
    <property type="match status" value="1"/>
</dbReference>
<dbReference type="STRING" id="64791.A0A151WPM8"/>
<accession>A0A151WPM8</accession>
<name>A0A151WPM8_9HYME</name>
<evidence type="ECO:0000256" key="7">
    <source>
        <dbReference type="ARBA" id="ARBA00023125"/>
    </source>
</evidence>
<keyword evidence="5" id="KW-0235">DNA replication</keyword>
<gene>
    <name evidence="10" type="ORF">ALC60_11278</name>
</gene>
<evidence type="ECO:0000313" key="11">
    <source>
        <dbReference type="Proteomes" id="UP000075809"/>
    </source>
</evidence>
<protein>
    <recommendedName>
        <fullName evidence="2">DNA-directed DNA polymerase</fullName>
        <ecNumber evidence="2">2.7.7.7</ecNumber>
    </recommendedName>
</protein>